<evidence type="ECO:0000256" key="1">
    <source>
        <dbReference type="SAM" id="SignalP"/>
    </source>
</evidence>
<proteinExistence type="predicted"/>
<feature type="signal peptide" evidence="1">
    <location>
        <begin position="1"/>
        <end position="17"/>
    </location>
</feature>
<protein>
    <submittedName>
        <fullName evidence="2">Putative secreted protein</fullName>
    </submittedName>
</protein>
<accession>A0A2M4D5U8</accession>
<sequence length="88" mass="9883">MAFWASVLVLPIVVVLAVIRDGELVTREPGTRLTKRFSSTLEFSLVSVLREKRKLLLDKLFCPATIPPLSAWADDDMMPVRADMVLLL</sequence>
<keyword evidence="1" id="KW-0732">Signal</keyword>
<name>A0A2M4D5U8_ANODA</name>
<organism evidence="2">
    <name type="scientific">Anopheles darlingi</name>
    <name type="common">Mosquito</name>
    <dbReference type="NCBI Taxonomy" id="43151"/>
    <lineage>
        <taxon>Eukaryota</taxon>
        <taxon>Metazoa</taxon>
        <taxon>Ecdysozoa</taxon>
        <taxon>Arthropoda</taxon>
        <taxon>Hexapoda</taxon>
        <taxon>Insecta</taxon>
        <taxon>Pterygota</taxon>
        <taxon>Neoptera</taxon>
        <taxon>Endopterygota</taxon>
        <taxon>Diptera</taxon>
        <taxon>Nematocera</taxon>
        <taxon>Culicoidea</taxon>
        <taxon>Culicidae</taxon>
        <taxon>Anophelinae</taxon>
        <taxon>Anopheles</taxon>
    </lineage>
</organism>
<evidence type="ECO:0000313" key="2">
    <source>
        <dbReference type="EMBL" id="MBW72909.1"/>
    </source>
</evidence>
<dbReference type="EMBL" id="GGFL01008731">
    <property type="protein sequence ID" value="MBW72909.1"/>
    <property type="molecule type" value="Transcribed_RNA"/>
</dbReference>
<feature type="chain" id="PRO_5014785778" evidence="1">
    <location>
        <begin position="18"/>
        <end position="88"/>
    </location>
</feature>
<dbReference type="AlphaFoldDB" id="A0A2M4D5U8"/>
<reference evidence="2" key="1">
    <citation type="submission" date="2018-01" db="EMBL/GenBank/DDBJ databases">
        <title>An insight into the sialome of Amazonian anophelines.</title>
        <authorList>
            <person name="Ribeiro J.M."/>
            <person name="Scarpassa V."/>
            <person name="Calvo E."/>
        </authorList>
    </citation>
    <scope>NUCLEOTIDE SEQUENCE</scope>
</reference>